<evidence type="ECO:0000313" key="1">
    <source>
        <dbReference type="EMBL" id="RUS71872.1"/>
    </source>
</evidence>
<dbReference type="EMBL" id="RQTK01001147">
    <property type="protein sequence ID" value="RUS71872.1"/>
    <property type="molecule type" value="Genomic_DNA"/>
</dbReference>
<dbReference type="OrthoDB" id="6161632at2759"/>
<dbReference type="Proteomes" id="UP000271974">
    <property type="component" value="Unassembled WGS sequence"/>
</dbReference>
<accession>A0A3S1H475</accession>
<name>A0A3S1H475_ELYCH</name>
<keyword evidence="2" id="KW-1185">Reference proteome</keyword>
<dbReference type="PANTHER" id="PTHR10773">
    <property type="entry name" value="DNA-DIRECTED RNA POLYMERASES I, II, AND III SUBUNIT RPABC2"/>
    <property type="match status" value="1"/>
</dbReference>
<comment type="caution">
    <text evidence="1">The sequence shown here is derived from an EMBL/GenBank/DDBJ whole genome shotgun (WGS) entry which is preliminary data.</text>
</comment>
<dbReference type="PANTHER" id="PTHR10773:SF19">
    <property type="match status" value="1"/>
</dbReference>
<dbReference type="STRING" id="188477.A0A3S1H475"/>
<proteinExistence type="predicted"/>
<organism evidence="1 2">
    <name type="scientific">Elysia chlorotica</name>
    <name type="common">Eastern emerald elysia</name>
    <name type="synonym">Sea slug</name>
    <dbReference type="NCBI Taxonomy" id="188477"/>
    <lineage>
        <taxon>Eukaryota</taxon>
        <taxon>Metazoa</taxon>
        <taxon>Spiralia</taxon>
        <taxon>Lophotrochozoa</taxon>
        <taxon>Mollusca</taxon>
        <taxon>Gastropoda</taxon>
        <taxon>Heterobranchia</taxon>
        <taxon>Euthyneura</taxon>
        <taxon>Panpulmonata</taxon>
        <taxon>Sacoglossa</taxon>
        <taxon>Placobranchoidea</taxon>
        <taxon>Plakobranchidae</taxon>
        <taxon>Elysia</taxon>
    </lineage>
</organism>
<evidence type="ECO:0000313" key="2">
    <source>
        <dbReference type="Proteomes" id="UP000271974"/>
    </source>
</evidence>
<reference evidence="1 2" key="1">
    <citation type="submission" date="2019-01" db="EMBL/GenBank/DDBJ databases">
        <title>A draft genome assembly of the solar-powered sea slug Elysia chlorotica.</title>
        <authorList>
            <person name="Cai H."/>
            <person name="Li Q."/>
            <person name="Fang X."/>
            <person name="Li J."/>
            <person name="Curtis N.E."/>
            <person name="Altenburger A."/>
            <person name="Shibata T."/>
            <person name="Feng M."/>
            <person name="Maeda T."/>
            <person name="Schwartz J.A."/>
            <person name="Shigenobu S."/>
            <person name="Lundholm N."/>
            <person name="Nishiyama T."/>
            <person name="Yang H."/>
            <person name="Hasebe M."/>
            <person name="Li S."/>
            <person name="Pierce S.K."/>
            <person name="Wang J."/>
        </authorList>
    </citation>
    <scope>NUCLEOTIDE SEQUENCE [LARGE SCALE GENOMIC DNA]</scope>
    <source>
        <strain evidence="1">EC2010</strain>
        <tissue evidence="1">Whole organism of an adult</tissue>
    </source>
</reference>
<protein>
    <submittedName>
        <fullName evidence="1">Uncharacterized protein</fullName>
    </submittedName>
</protein>
<dbReference type="AlphaFoldDB" id="A0A3S1H475"/>
<gene>
    <name evidence="1" type="ORF">EGW08_020363</name>
</gene>
<sequence>MFPVFEELCYKNEQTSTTVITVNKVKQRRSRREEDEAEFHSYSYQYQLLIAEDSLSKTQICFKAVLSIFGITKSRLERIQKALTSTGLPPIDGRGKHGNRPRAFTDVKIQSIIDHIRSFRGRQSHYTLRDSKKLYLPEELNVTKMHEMYMAEHPGETCSRESYRRVFVEKFNVTFGYPRKDTCSSCDSFKVELSKELPADELRRLAAERELHWRKSQVFYERKTAAAQEAQSSLQHAAAAFDFWKNFQCPNISTNDVYYKRQLSLFTFNVHDLGTGEVHLFPYDETVGRKGANDMASMLLFLFNEILPKEVTHLQLFCDSCPGQNKNWTMLRFLHFMVHTKKRFDTSSSPFR</sequence>